<keyword evidence="2" id="KW-1185">Reference proteome</keyword>
<organism evidence="1 2">
    <name type="scientific">Trifolium pratense</name>
    <name type="common">Red clover</name>
    <dbReference type="NCBI Taxonomy" id="57577"/>
    <lineage>
        <taxon>Eukaryota</taxon>
        <taxon>Viridiplantae</taxon>
        <taxon>Streptophyta</taxon>
        <taxon>Embryophyta</taxon>
        <taxon>Tracheophyta</taxon>
        <taxon>Spermatophyta</taxon>
        <taxon>Magnoliopsida</taxon>
        <taxon>eudicotyledons</taxon>
        <taxon>Gunneridae</taxon>
        <taxon>Pentapetalae</taxon>
        <taxon>rosids</taxon>
        <taxon>fabids</taxon>
        <taxon>Fabales</taxon>
        <taxon>Fabaceae</taxon>
        <taxon>Papilionoideae</taxon>
        <taxon>50 kb inversion clade</taxon>
        <taxon>NPAAA clade</taxon>
        <taxon>Hologalegina</taxon>
        <taxon>IRL clade</taxon>
        <taxon>Trifolieae</taxon>
        <taxon>Trifolium</taxon>
    </lineage>
</organism>
<gene>
    <name evidence="1" type="ORF">MILVUS5_LOCUS22606</name>
</gene>
<accession>A0ACB0KEI7</accession>
<comment type="caution">
    <text evidence="1">The sequence shown here is derived from an EMBL/GenBank/DDBJ whole genome shotgun (WGS) entry which is preliminary data.</text>
</comment>
<evidence type="ECO:0000313" key="1">
    <source>
        <dbReference type="EMBL" id="CAJ2655714.1"/>
    </source>
</evidence>
<protein>
    <submittedName>
        <fullName evidence="1">Uncharacterized protein</fullName>
    </submittedName>
</protein>
<sequence>MKRNHSSHHHNHHHQNHHNNHQNPPRKWLIIPTLTISLLIFFLIILFPHSKPSYSSSSENPNFTTHFNLPKLPKFAYLLTGTKGEVSQLKRVLQATYHPRNYYLLHLDLEASVEERVEIAKYVKSEKVFGVFGNVMVVGKGDLVTVKGPSMIASTLHSVALFLKRVGDWDWFVNLSASDYPLFSQDDLLHIFSFMPRDINFIEHTSNLGWKEFQRARPIIIDPGLYHSRVSSVYYAKEKRSLPSSFKLFTGSEWVVLTKPFLEFCVWGWDNLPRTLLMYYTNFLSSNEGYFHTVICNHKDYQNTTINNDLRYLRWDNPPKQQPLSLKLEHFKDMAHSGAPFARKFDKDDPVLDKIDKELLGRSDGGFTRGGWCIGDSLKGKDPCGIYGNPIVVKPSLRSKILEKLMLKLLDSENFRSKQCK</sequence>
<evidence type="ECO:0000313" key="2">
    <source>
        <dbReference type="Proteomes" id="UP001177021"/>
    </source>
</evidence>
<name>A0ACB0KEI7_TRIPR</name>
<reference evidence="1" key="1">
    <citation type="submission" date="2023-10" db="EMBL/GenBank/DDBJ databases">
        <authorList>
            <person name="Rodriguez Cubillos JULIANA M."/>
            <person name="De Vega J."/>
        </authorList>
    </citation>
    <scope>NUCLEOTIDE SEQUENCE</scope>
</reference>
<dbReference type="Proteomes" id="UP001177021">
    <property type="component" value="Unassembled WGS sequence"/>
</dbReference>
<proteinExistence type="predicted"/>
<dbReference type="EMBL" id="CASHSV030000206">
    <property type="protein sequence ID" value="CAJ2655714.1"/>
    <property type="molecule type" value="Genomic_DNA"/>
</dbReference>